<name>A0A9X2DP82_9BACI</name>
<proteinExistence type="predicted"/>
<dbReference type="RefSeq" id="WP_251222600.1">
    <property type="nucleotide sequence ID" value="NZ_JAMBOL010000003.1"/>
</dbReference>
<accession>A0A9X2DP82</accession>
<reference evidence="1" key="1">
    <citation type="submission" date="2022-05" db="EMBL/GenBank/DDBJ databases">
        <title>Comparative Genomics of Spacecraft Associated Microbes.</title>
        <authorList>
            <person name="Tran M.T."/>
            <person name="Wright A."/>
            <person name="Seuylemezian A."/>
            <person name="Eisen J."/>
            <person name="Coil D."/>
        </authorList>
    </citation>
    <scope>NUCLEOTIDE SEQUENCE</scope>
    <source>
        <strain evidence="1">214.1.1</strain>
    </source>
</reference>
<comment type="caution">
    <text evidence="1">The sequence shown here is derived from an EMBL/GenBank/DDBJ whole genome shotgun (WGS) entry which is preliminary data.</text>
</comment>
<dbReference type="Proteomes" id="UP001139179">
    <property type="component" value="Unassembled WGS sequence"/>
</dbReference>
<protein>
    <submittedName>
        <fullName evidence="1">Uncharacterized protein</fullName>
    </submittedName>
</protein>
<evidence type="ECO:0000313" key="2">
    <source>
        <dbReference type="Proteomes" id="UP001139179"/>
    </source>
</evidence>
<evidence type="ECO:0000313" key="1">
    <source>
        <dbReference type="EMBL" id="MCM3713807.1"/>
    </source>
</evidence>
<dbReference type="EMBL" id="JAMBOL010000003">
    <property type="protein sequence ID" value="MCM3713807.1"/>
    <property type="molecule type" value="Genomic_DNA"/>
</dbReference>
<keyword evidence="2" id="KW-1185">Reference proteome</keyword>
<dbReference type="AlphaFoldDB" id="A0A9X2DP82"/>
<organism evidence="1 2">
    <name type="scientific">Halalkalibacter oceani</name>
    <dbReference type="NCBI Taxonomy" id="1653776"/>
    <lineage>
        <taxon>Bacteria</taxon>
        <taxon>Bacillati</taxon>
        <taxon>Bacillota</taxon>
        <taxon>Bacilli</taxon>
        <taxon>Bacillales</taxon>
        <taxon>Bacillaceae</taxon>
        <taxon>Halalkalibacter</taxon>
    </lineage>
</organism>
<sequence>MVEQYLQESFGIMREDILISPVTNKKVVVRELLLQVEREGSSENVLGTLQQIKGLGRKGAIVYLNGLSDQSK</sequence>
<gene>
    <name evidence="1" type="ORF">M3202_06895</name>
</gene>